<dbReference type="EMBL" id="BARW01018643">
    <property type="protein sequence ID" value="GAJ01051.1"/>
    <property type="molecule type" value="Genomic_DNA"/>
</dbReference>
<proteinExistence type="predicted"/>
<gene>
    <name evidence="1" type="ORF">S12H4_31876</name>
</gene>
<feature type="non-terminal residue" evidence="1">
    <location>
        <position position="1"/>
    </location>
</feature>
<sequence length="36" mass="4076">FIKAKQLHAPGMSYDKIASELITSESTIVRAYKYNT</sequence>
<reference evidence="1" key="1">
    <citation type="journal article" date="2014" name="Front. Microbiol.">
        <title>High frequency of phylogenetically diverse reductive dehalogenase-homologous genes in deep subseafloor sedimentary metagenomes.</title>
        <authorList>
            <person name="Kawai M."/>
            <person name="Futagami T."/>
            <person name="Toyoda A."/>
            <person name="Takaki Y."/>
            <person name="Nishi S."/>
            <person name="Hori S."/>
            <person name="Arai W."/>
            <person name="Tsubouchi T."/>
            <person name="Morono Y."/>
            <person name="Uchiyama I."/>
            <person name="Ito T."/>
            <person name="Fujiyama A."/>
            <person name="Inagaki F."/>
            <person name="Takami H."/>
        </authorList>
    </citation>
    <scope>NUCLEOTIDE SEQUENCE</scope>
    <source>
        <strain evidence="1">Expedition CK06-06</strain>
    </source>
</reference>
<dbReference type="AlphaFoldDB" id="X1UME4"/>
<organism evidence="1">
    <name type="scientific">marine sediment metagenome</name>
    <dbReference type="NCBI Taxonomy" id="412755"/>
    <lineage>
        <taxon>unclassified sequences</taxon>
        <taxon>metagenomes</taxon>
        <taxon>ecological metagenomes</taxon>
    </lineage>
</organism>
<name>X1UME4_9ZZZZ</name>
<comment type="caution">
    <text evidence="1">The sequence shown here is derived from an EMBL/GenBank/DDBJ whole genome shotgun (WGS) entry which is preliminary data.</text>
</comment>
<protein>
    <recommendedName>
        <fullName evidence="2">Resolvase HTH domain-containing protein</fullName>
    </recommendedName>
</protein>
<accession>X1UME4</accession>
<evidence type="ECO:0008006" key="2">
    <source>
        <dbReference type="Google" id="ProtNLM"/>
    </source>
</evidence>
<evidence type="ECO:0000313" key="1">
    <source>
        <dbReference type="EMBL" id="GAJ01051.1"/>
    </source>
</evidence>